<comment type="similarity">
    <text evidence="1">Belongs to the membrane fusion protein (MFP) (TC 8.A.1) family.</text>
</comment>
<dbReference type="SUPFAM" id="SSF111369">
    <property type="entry name" value="HlyD-like secretion proteins"/>
    <property type="match status" value="1"/>
</dbReference>
<evidence type="ECO:0000259" key="5">
    <source>
        <dbReference type="Pfam" id="PF25989"/>
    </source>
</evidence>
<organism evidence="6 7">
    <name type="scientific">Salinivibrio kushneri</name>
    <dbReference type="NCBI Taxonomy" id="1908198"/>
    <lineage>
        <taxon>Bacteria</taxon>
        <taxon>Pseudomonadati</taxon>
        <taxon>Pseudomonadota</taxon>
        <taxon>Gammaproteobacteria</taxon>
        <taxon>Vibrionales</taxon>
        <taxon>Vibrionaceae</taxon>
        <taxon>Salinivibrio</taxon>
    </lineage>
</organism>
<dbReference type="Gene3D" id="2.40.420.20">
    <property type="match status" value="1"/>
</dbReference>
<reference evidence="6" key="1">
    <citation type="submission" date="2022-09" db="EMBL/GenBank/DDBJ databases">
        <authorList>
            <person name="Li Z.-J."/>
        </authorList>
    </citation>
    <scope>NUCLEOTIDE SEQUENCE</scope>
    <source>
        <strain evidence="6">TGB11</strain>
    </source>
</reference>
<dbReference type="RefSeq" id="WP_269579587.1">
    <property type="nucleotide sequence ID" value="NZ_CP114588.1"/>
</dbReference>
<dbReference type="Gene3D" id="2.40.30.170">
    <property type="match status" value="1"/>
</dbReference>
<sequence>MKKWMLLGVVVLAGVAFWQWGDTQPSNEEASAPPPGARSVDVMTAQVETKPIAPSLSLVGNVKAHQQIDIESEVSARIETVHVKPGETVEKGAPLVTFNRAKAQAAVLEASAYLNDEQRKLKEYTKLAQRGALTQTELDAQQASVNIAKARLQSAQSDLDDHRLIAPFSGRIGLFDLSVGQRVDVGETLFSLDNLSRMNLDIQVPEQYVGLLYPNMPVAVTSQAYPDDAFTGTVSVVDSRVDKEALSVSVRVALDNPERQLQPGMLMEAKLTLPEQQAVIVPVQALQYSGTRRYVFRIDDEGIAHRTEITLGARIDNQVVVSKGLEPGQHIVVQGLVNMRDGAQVSVLNAEAPKNQEDDQSRVNETVSETEAS</sequence>
<dbReference type="InterPro" id="IPR058637">
    <property type="entry name" value="YknX-like_C"/>
</dbReference>
<evidence type="ECO:0000313" key="6">
    <source>
        <dbReference type="EMBL" id="WBA09404.1"/>
    </source>
</evidence>
<dbReference type="EMBL" id="CP114588">
    <property type="protein sequence ID" value="WBA09404.1"/>
    <property type="molecule type" value="Genomic_DNA"/>
</dbReference>
<dbReference type="GO" id="GO:1990281">
    <property type="term" value="C:efflux pump complex"/>
    <property type="evidence" value="ECO:0007669"/>
    <property type="project" value="TreeGrafter"/>
</dbReference>
<name>A0AA47LRZ6_9GAMM</name>
<feature type="domain" description="CusB-like beta-barrel" evidence="4">
    <location>
        <begin position="200"/>
        <end position="272"/>
    </location>
</feature>
<dbReference type="Pfam" id="PF25954">
    <property type="entry name" value="Beta-barrel_RND_2"/>
    <property type="match status" value="1"/>
</dbReference>
<proteinExistence type="inferred from homology"/>
<accession>A0AA47LRZ6</accession>
<dbReference type="NCBIfam" id="TIGR01730">
    <property type="entry name" value="RND_mfp"/>
    <property type="match status" value="1"/>
</dbReference>
<evidence type="ECO:0000259" key="4">
    <source>
        <dbReference type="Pfam" id="PF25954"/>
    </source>
</evidence>
<evidence type="ECO:0000313" key="7">
    <source>
        <dbReference type="Proteomes" id="UP001164748"/>
    </source>
</evidence>
<dbReference type="PANTHER" id="PTHR30469">
    <property type="entry name" value="MULTIDRUG RESISTANCE PROTEIN MDTA"/>
    <property type="match status" value="1"/>
</dbReference>
<protein>
    <submittedName>
        <fullName evidence="6">Efflux RND transporter periplasmic adaptor subunit</fullName>
    </submittedName>
</protein>
<feature type="domain" description="YknX-like C-terminal permuted SH3-like" evidence="5">
    <location>
        <begin position="279"/>
        <end position="347"/>
    </location>
</feature>
<evidence type="ECO:0000256" key="2">
    <source>
        <dbReference type="SAM" id="MobiDB-lite"/>
    </source>
</evidence>
<dbReference type="PANTHER" id="PTHR30469:SF13">
    <property type="entry name" value="HAE1 FAMILY EFFLUX PUMP MFP COMPONENT"/>
    <property type="match status" value="1"/>
</dbReference>
<gene>
    <name evidence="6" type="ORF">N8M53_04165</name>
</gene>
<dbReference type="InterPro" id="IPR058625">
    <property type="entry name" value="MdtA-like_BSH"/>
</dbReference>
<feature type="domain" description="Multidrug resistance protein MdtA-like barrel-sandwich hybrid" evidence="3">
    <location>
        <begin position="67"/>
        <end position="189"/>
    </location>
</feature>
<dbReference type="Gene3D" id="2.40.50.100">
    <property type="match status" value="1"/>
</dbReference>
<dbReference type="AlphaFoldDB" id="A0AA47LRZ6"/>
<dbReference type="Pfam" id="PF25989">
    <property type="entry name" value="YknX_C"/>
    <property type="match status" value="1"/>
</dbReference>
<dbReference type="GO" id="GO:0015562">
    <property type="term" value="F:efflux transmembrane transporter activity"/>
    <property type="evidence" value="ECO:0007669"/>
    <property type="project" value="TreeGrafter"/>
</dbReference>
<dbReference type="Proteomes" id="UP001164748">
    <property type="component" value="Chromosome"/>
</dbReference>
<evidence type="ECO:0000256" key="1">
    <source>
        <dbReference type="ARBA" id="ARBA00009477"/>
    </source>
</evidence>
<feature type="region of interest" description="Disordered" evidence="2">
    <location>
        <begin position="351"/>
        <end position="373"/>
    </location>
</feature>
<dbReference type="FunFam" id="2.40.30.170:FF:000010">
    <property type="entry name" value="Efflux RND transporter periplasmic adaptor subunit"/>
    <property type="match status" value="1"/>
</dbReference>
<feature type="compositionally biased region" description="Polar residues" evidence="2">
    <location>
        <begin position="363"/>
        <end position="373"/>
    </location>
</feature>
<dbReference type="Pfam" id="PF25917">
    <property type="entry name" value="BSH_RND"/>
    <property type="match status" value="1"/>
</dbReference>
<dbReference type="InterPro" id="IPR058792">
    <property type="entry name" value="Beta-barrel_RND_2"/>
</dbReference>
<dbReference type="Gene3D" id="1.10.287.470">
    <property type="entry name" value="Helix hairpin bin"/>
    <property type="match status" value="1"/>
</dbReference>
<dbReference type="InterPro" id="IPR006143">
    <property type="entry name" value="RND_pump_MFP"/>
</dbReference>
<evidence type="ECO:0000259" key="3">
    <source>
        <dbReference type="Pfam" id="PF25917"/>
    </source>
</evidence>